<proteinExistence type="predicted"/>
<protein>
    <submittedName>
        <fullName evidence="1">Uncharacterized protein</fullName>
    </submittedName>
</protein>
<reference evidence="1" key="2">
    <citation type="journal article" date="2015" name="Fish Shellfish Immunol.">
        <title>Early steps in the European eel (Anguilla anguilla)-Vibrio vulnificus interaction in the gills: Role of the RtxA13 toxin.</title>
        <authorList>
            <person name="Callol A."/>
            <person name="Pajuelo D."/>
            <person name="Ebbesson L."/>
            <person name="Teles M."/>
            <person name="MacKenzie S."/>
            <person name="Amaro C."/>
        </authorList>
    </citation>
    <scope>NUCLEOTIDE SEQUENCE</scope>
</reference>
<dbReference type="EMBL" id="GBXM01108667">
    <property type="protein sequence ID" value="JAG99909.1"/>
    <property type="molecule type" value="Transcribed_RNA"/>
</dbReference>
<organism evidence="1">
    <name type="scientific">Anguilla anguilla</name>
    <name type="common">European freshwater eel</name>
    <name type="synonym">Muraena anguilla</name>
    <dbReference type="NCBI Taxonomy" id="7936"/>
    <lineage>
        <taxon>Eukaryota</taxon>
        <taxon>Metazoa</taxon>
        <taxon>Chordata</taxon>
        <taxon>Craniata</taxon>
        <taxon>Vertebrata</taxon>
        <taxon>Euteleostomi</taxon>
        <taxon>Actinopterygii</taxon>
        <taxon>Neopterygii</taxon>
        <taxon>Teleostei</taxon>
        <taxon>Anguilliformes</taxon>
        <taxon>Anguillidae</taxon>
        <taxon>Anguilla</taxon>
    </lineage>
</organism>
<reference evidence="1" key="1">
    <citation type="submission" date="2014-11" db="EMBL/GenBank/DDBJ databases">
        <authorList>
            <person name="Amaro Gonzalez C."/>
        </authorList>
    </citation>
    <scope>NUCLEOTIDE SEQUENCE</scope>
</reference>
<dbReference type="AlphaFoldDB" id="A0A0E9P795"/>
<accession>A0A0E9P795</accession>
<sequence>MVASNVYSHRHCGIVSKMILLSRFSRCLLIA</sequence>
<name>A0A0E9P795_ANGAN</name>
<evidence type="ECO:0000313" key="1">
    <source>
        <dbReference type="EMBL" id="JAG99909.1"/>
    </source>
</evidence>